<dbReference type="EMBL" id="CWOW01000006">
    <property type="protein sequence ID" value="CSA37378.1"/>
    <property type="molecule type" value="Genomic_DNA"/>
</dbReference>
<evidence type="ECO:0000313" key="4">
    <source>
        <dbReference type="Proteomes" id="UP000044806"/>
    </source>
</evidence>
<dbReference type="Proteomes" id="UP000041770">
    <property type="component" value="Unassembled WGS sequence"/>
</dbReference>
<dbReference type="EMBL" id="CWQY01000003">
    <property type="protein sequence ID" value="CSC14023.1"/>
    <property type="molecule type" value="Genomic_DNA"/>
</dbReference>
<accession>A0A655Q0M6</accession>
<name>A0A655Q0M6_VIBCL</name>
<organism evidence="1 4">
    <name type="scientific">Vibrio cholerae</name>
    <dbReference type="NCBI Taxonomy" id="666"/>
    <lineage>
        <taxon>Bacteria</taxon>
        <taxon>Pseudomonadati</taxon>
        <taxon>Pseudomonadota</taxon>
        <taxon>Gammaproteobacteria</taxon>
        <taxon>Vibrionales</taxon>
        <taxon>Vibrionaceae</taxon>
        <taxon>Vibrio</taxon>
    </lineage>
</organism>
<gene>
    <name evidence="1" type="ORF">ERS013165_01410</name>
    <name evidence="2" type="ORF">ERS013200_00649</name>
</gene>
<evidence type="ECO:0000313" key="2">
    <source>
        <dbReference type="EMBL" id="CSC14023.1"/>
    </source>
</evidence>
<evidence type="ECO:0000313" key="1">
    <source>
        <dbReference type="EMBL" id="CSA37378.1"/>
    </source>
</evidence>
<reference evidence="3 4" key="1">
    <citation type="submission" date="2015-07" db="EMBL/GenBank/DDBJ databases">
        <authorList>
            <consortium name="Pathogen Informatics"/>
        </authorList>
    </citation>
    <scope>NUCLEOTIDE SEQUENCE [LARGE SCALE GENOMIC DNA]</scope>
    <source>
        <strain evidence="2 3">A316</strain>
        <strain evidence="1 4">A51</strain>
    </source>
</reference>
<proteinExistence type="predicted"/>
<evidence type="ECO:0000313" key="3">
    <source>
        <dbReference type="Proteomes" id="UP000041770"/>
    </source>
</evidence>
<sequence length="70" mass="7957">MLKLLAILVKRSKLVAWKTMVSSFAQRITCVITLGVNLILKHSVNALLNRSTAFYVIRMLLTKAVNRWAQ</sequence>
<dbReference type="Proteomes" id="UP000044806">
    <property type="component" value="Unassembled WGS sequence"/>
</dbReference>
<dbReference type="AlphaFoldDB" id="A0A655Q0M6"/>
<protein>
    <submittedName>
        <fullName evidence="1">Uncharacterized protein</fullName>
    </submittedName>
</protein>